<sequence length="655" mass="74064">MLGIDILPGHSPQAGEPVFAAALVEDGKVVLRLEETSLSEVLKIIEERRVDALATDNVFEIASDFNELTRIFGKYSGSGFRLIEVTRIGDENVKIETICALVGLCKGKPNPIETAEAVALLAYKGIGSEVLLFEEETRIQVGRGRVPGSGGMSRERYRRNIELLIKRKVAEIREHLNRTGIDYDLFIRKSGVGLVGATFIVYAPRDKLNGIVKQESGHDLFVEIQPIKRESISYRPLGKVENRASKKSDRYLIVGLDPGISTGVAVLGLSGEIISVFSRRWLSRSQLLRIILQYGRPVIVATDVNPPPSYVRKIAAQVGATLYVPPRSLSVEEKRRLAEGYMGVENTHQRDALAAAMRALREYRGKFDEVEREAVKYNVPFPMDYAKYLVIRGVPVSNAIQDAIKEYLHLTSKEEKSLNEALEQGPEELLKFYQRLVEKMANENRALQVELRDMREKVNNLEAILKNILETRVELRRQSMDYSKLELKIESLNTELNKIRLQLDESRNEINVLRGVLRNVALGRYIPVLNISLLLENLGHLEKQVQPVIFIDKNYPVSTLKALLDDLAESGRQVIVITRSGKELQTIRKILPIGSRATSLEYIDECIQLEEMLLVRSDSLSRALVMAESDEGSKIRDIFEEYKRERIRSFEGLQR</sequence>
<reference evidence="2 3" key="1">
    <citation type="journal article" date="2015" name="Stand. Genomic Sci.">
        <title>Complete genome sequence of and proposal of Thermofilum uzonense sp. nov. a novel hyperthermophilic crenarchaeon and emended description of the genus Thermofilum.</title>
        <authorList>
            <person name="Toshchakov S.V."/>
            <person name="Korzhenkov A.A."/>
            <person name="Samarov N.I."/>
            <person name="Mazunin I.O."/>
            <person name="Mozhey O.I."/>
            <person name="Shmyr I.S."/>
            <person name="Derbikova K.S."/>
            <person name="Taranov E.A."/>
            <person name="Dominova I.N."/>
            <person name="Bonch-Osmolovskaya E.A."/>
            <person name="Patrushev M.V."/>
            <person name="Podosokorskaya O.A."/>
            <person name="Kublanov I.V."/>
        </authorList>
    </citation>
    <scope>NUCLEOTIDE SEQUENCE [LARGE SCALE GENOMIC DNA]</scope>
    <source>
        <strain evidence="2 3">1807-2</strain>
    </source>
</reference>
<dbReference type="InterPro" id="IPR007408">
    <property type="entry name" value="DUF460"/>
</dbReference>
<evidence type="ECO:0000256" key="1">
    <source>
        <dbReference type="SAM" id="Coils"/>
    </source>
</evidence>
<dbReference type="PANTHER" id="PTHR40707">
    <property type="entry name" value="POSSIBLE NUCLEASE OF RNASE H FOLD, RUVC/YQGF FAMILY"/>
    <property type="match status" value="1"/>
</dbReference>
<dbReference type="RefSeq" id="WP_052884477.1">
    <property type="nucleotide sequence ID" value="NZ_CP009961.1"/>
</dbReference>
<feature type="coiled-coil region" evidence="1">
    <location>
        <begin position="430"/>
        <end position="516"/>
    </location>
</feature>
<dbReference type="PATRIC" id="fig|1550241.5.peg.1341"/>
<evidence type="ECO:0000313" key="2">
    <source>
        <dbReference type="EMBL" id="AKG38962.1"/>
    </source>
</evidence>
<dbReference type="KEGG" id="thf:MA03_06450"/>
<dbReference type="EMBL" id="CP009961">
    <property type="protein sequence ID" value="AKG38962.1"/>
    <property type="molecule type" value="Genomic_DNA"/>
</dbReference>
<dbReference type="STRING" id="1550241.MA03_06450"/>
<dbReference type="Pfam" id="PF04312">
    <property type="entry name" value="DUF460"/>
    <property type="match status" value="1"/>
</dbReference>
<evidence type="ECO:0008006" key="4">
    <source>
        <dbReference type="Google" id="ProtNLM"/>
    </source>
</evidence>
<dbReference type="OrthoDB" id="15228at2157"/>
<proteinExistence type="predicted"/>
<name>A0A0F7FI19_9CREN</name>
<accession>A0A0F7FI19</accession>
<organism evidence="2 3">
    <name type="scientific">Infirmifilum uzonense</name>
    <dbReference type="NCBI Taxonomy" id="1550241"/>
    <lineage>
        <taxon>Archaea</taxon>
        <taxon>Thermoproteota</taxon>
        <taxon>Thermoprotei</taxon>
        <taxon>Thermofilales</taxon>
        <taxon>Thermofilaceae</taxon>
        <taxon>Infirmifilum</taxon>
    </lineage>
</organism>
<gene>
    <name evidence="2" type="ORF">MA03_06450</name>
</gene>
<keyword evidence="1" id="KW-0175">Coiled coil</keyword>
<dbReference type="AlphaFoldDB" id="A0A0F7FI19"/>
<evidence type="ECO:0000313" key="3">
    <source>
        <dbReference type="Proteomes" id="UP000067434"/>
    </source>
</evidence>
<dbReference type="PANTHER" id="PTHR40707:SF1">
    <property type="entry name" value="DUF460 DOMAIN-CONTAINING PROTEIN"/>
    <property type="match status" value="1"/>
</dbReference>
<dbReference type="HOGENOM" id="CLU_027052_1_0_2"/>
<protein>
    <recommendedName>
        <fullName evidence="4">DUF460 domain-containing protein</fullName>
    </recommendedName>
</protein>
<dbReference type="GeneID" id="25401855"/>
<dbReference type="Proteomes" id="UP000067434">
    <property type="component" value="Chromosome"/>
</dbReference>
<keyword evidence="3" id="KW-1185">Reference proteome</keyword>